<evidence type="ECO:0000256" key="4">
    <source>
        <dbReference type="ARBA" id="ARBA00022454"/>
    </source>
</evidence>
<dbReference type="SUPFAM" id="SSF56672">
    <property type="entry name" value="DNA/RNA polymerases"/>
    <property type="match status" value="1"/>
</dbReference>
<evidence type="ECO:0000256" key="12">
    <source>
        <dbReference type="ARBA" id="ARBA00048173"/>
    </source>
</evidence>
<dbReference type="Proteomes" id="UP000769528">
    <property type="component" value="Unassembled WGS sequence"/>
</dbReference>
<evidence type="ECO:0000256" key="10">
    <source>
        <dbReference type="ARBA" id="ARBA00022918"/>
    </source>
</evidence>
<evidence type="ECO:0000256" key="13">
    <source>
        <dbReference type="RuleBase" id="RU365061"/>
    </source>
</evidence>
<evidence type="ECO:0000256" key="7">
    <source>
        <dbReference type="ARBA" id="ARBA00022723"/>
    </source>
</evidence>
<dbReference type="Gene3D" id="3.30.70.2630">
    <property type="match status" value="1"/>
</dbReference>
<evidence type="ECO:0000256" key="6">
    <source>
        <dbReference type="ARBA" id="ARBA00022695"/>
    </source>
</evidence>
<evidence type="ECO:0000313" key="16">
    <source>
        <dbReference type="Proteomes" id="UP000769528"/>
    </source>
</evidence>
<dbReference type="PROSITE" id="PS50878">
    <property type="entry name" value="RT_POL"/>
    <property type="match status" value="1"/>
</dbReference>
<proteinExistence type="inferred from homology"/>
<dbReference type="GO" id="GO:0070034">
    <property type="term" value="F:telomerase RNA binding"/>
    <property type="evidence" value="ECO:0007669"/>
    <property type="project" value="TreeGrafter"/>
</dbReference>
<dbReference type="PANTHER" id="PTHR12066">
    <property type="entry name" value="TELOMERASE REVERSE TRANSCRIPTASE"/>
    <property type="match status" value="1"/>
</dbReference>
<gene>
    <name evidence="15" type="ORF">WICMUC_001666</name>
</gene>
<dbReference type="EMBL" id="JAEUBF010000499">
    <property type="protein sequence ID" value="KAH3678150.1"/>
    <property type="molecule type" value="Genomic_DNA"/>
</dbReference>
<dbReference type="SMART" id="SM00975">
    <property type="entry name" value="Telomerase_RBD"/>
    <property type="match status" value="1"/>
</dbReference>
<dbReference type="Pfam" id="PF12009">
    <property type="entry name" value="Telomerase_RBD"/>
    <property type="match status" value="1"/>
</dbReference>
<dbReference type="InterPro" id="IPR021891">
    <property type="entry name" value="Telomerase_RBD"/>
</dbReference>
<comment type="similarity">
    <text evidence="1 13">Belongs to the reverse transcriptase family. Telomerase subfamily.</text>
</comment>
<feature type="domain" description="Reverse transcriptase" evidence="14">
    <location>
        <begin position="395"/>
        <end position="720"/>
    </location>
</feature>
<evidence type="ECO:0000259" key="14">
    <source>
        <dbReference type="PROSITE" id="PS50878"/>
    </source>
</evidence>
<reference evidence="15" key="2">
    <citation type="submission" date="2021-01" db="EMBL/GenBank/DDBJ databases">
        <authorList>
            <person name="Schikora-Tamarit M.A."/>
        </authorList>
    </citation>
    <scope>NUCLEOTIDE SEQUENCE</scope>
    <source>
        <strain evidence="15">CBS6341</strain>
    </source>
</reference>
<dbReference type="PRINTS" id="PR01365">
    <property type="entry name" value="TELOMERASERT"/>
</dbReference>
<evidence type="ECO:0000256" key="1">
    <source>
        <dbReference type="ARBA" id="ARBA00008001"/>
    </source>
</evidence>
<keyword evidence="11 13" id="KW-0539">Nucleus</keyword>
<protein>
    <recommendedName>
        <fullName evidence="3 13">Telomerase reverse transcriptase</fullName>
        <ecNumber evidence="2 13">2.7.7.49</ecNumber>
    </recommendedName>
    <alternativeName>
        <fullName evidence="13">Telomerase catalytic subunit</fullName>
    </alternativeName>
</protein>
<dbReference type="GO" id="GO:0042162">
    <property type="term" value="F:telomeric DNA binding"/>
    <property type="evidence" value="ECO:0007669"/>
    <property type="project" value="TreeGrafter"/>
</dbReference>
<comment type="caution">
    <text evidence="15">The sequence shown here is derived from an EMBL/GenBank/DDBJ whole genome shotgun (WGS) entry which is preliminary data.</text>
</comment>
<dbReference type="OrthoDB" id="289721at2759"/>
<organism evidence="15 16">
    <name type="scientific">Wickerhamomyces mucosus</name>
    <dbReference type="NCBI Taxonomy" id="1378264"/>
    <lineage>
        <taxon>Eukaryota</taxon>
        <taxon>Fungi</taxon>
        <taxon>Dikarya</taxon>
        <taxon>Ascomycota</taxon>
        <taxon>Saccharomycotina</taxon>
        <taxon>Saccharomycetes</taxon>
        <taxon>Phaffomycetales</taxon>
        <taxon>Wickerhamomycetaceae</taxon>
        <taxon>Wickerhamomyces</taxon>
    </lineage>
</organism>
<keyword evidence="4 13" id="KW-0158">Chromosome</keyword>
<dbReference type="InterPro" id="IPR000477">
    <property type="entry name" value="RT_dom"/>
</dbReference>
<evidence type="ECO:0000256" key="3">
    <source>
        <dbReference type="ARBA" id="ARBA00016182"/>
    </source>
</evidence>
<keyword evidence="7 13" id="KW-0479">Metal-binding</keyword>
<dbReference type="GO" id="GO:0000781">
    <property type="term" value="C:chromosome, telomeric region"/>
    <property type="evidence" value="ECO:0007669"/>
    <property type="project" value="UniProtKB-SubCell"/>
</dbReference>
<sequence length="853" mass="99885">MIEGLTPLSKFIINKYQKDVSNLPLSIPLKEPFEHLISNVFIAPNQSPKIQSKAYDKWDYDQLLQYCKQQLIQNGSKTNSLCDGYLTNLDNSVNSLRSKSLKLNDHVLKSTLWRIIQSVIGNVNMSDLFLNYSGFLYENNGFLHLFGDSLKAPKKQYASKPDKTLIKITLDKALYVKSSQIPHLDPLVGSKLKISQNIFKDEYLKLKNPKKQMKKLKTFYKIIDIITKNHKSLRYSYIVKNICKEFNQAEDNLQLALDKKLVIKCCTIIFEKLFPRELFGSNHNKSIIITTLAKFINLNHGEYLSLHNLLQDIRIKDIPWLGNTKVQLNKQDFEKRLKLIKQLMIWLFNSFFIKILSSFFHITHISASKTLLYFHHSTWDRISKKFKYNYIEKYLQYKEIQTNNDVIKGNLRLFPKKNNDFRTINVPIRGVSALDIDRYELKLKEIKIIRQTLNRLRFNQEIDDDSFVKLRSLKDIPLYLHEFKLRLNKTFKEIPALFFLKFDVKACYENLPKENVEKVLNKLINHNNHYISIERQMINLHSSKHIKREKIWTSENIDIGSQINESGNLSFNDLKTSYCSGNLMLQSLLNQLKNSLTKIGPTYYQRKDGVFQGLHYSSLFNDILYDALIREKFGFIKESSLILRIADDFLIISSDLNHLKKISRMVNKGFPEYGVEVNRTKTSVNFKLSQSASQSQDISGERYEILNFTEDEIIFCGYQLNTTTLNIVKLFDELLVSSKKNHSDLVDQLFNLYKLKMNFNTLNLKINSKNTIKVQAEMIFDNIIQSYIQLTKDKDIGVQKFLRFCEDLIIGMVTKLKTNDKKLINQLKDLLRTTFKRQLAKKNTKYHSLIQLL</sequence>
<name>A0A9P8PV42_9ASCO</name>
<dbReference type="GO" id="GO:0007004">
    <property type="term" value="P:telomere maintenance via telomerase"/>
    <property type="evidence" value="ECO:0007669"/>
    <property type="project" value="TreeGrafter"/>
</dbReference>
<dbReference type="GO" id="GO:0003720">
    <property type="term" value="F:telomerase activity"/>
    <property type="evidence" value="ECO:0007669"/>
    <property type="project" value="InterPro"/>
</dbReference>
<dbReference type="EC" id="2.7.7.49" evidence="2 13"/>
<evidence type="ECO:0000256" key="11">
    <source>
        <dbReference type="ARBA" id="ARBA00023242"/>
    </source>
</evidence>
<dbReference type="AlphaFoldDB" id="A0A9P8PV42"/>
<reference evidence="15" key="1">
    <citation type="journal article" date="2021" name="Open Biol.">
        <title>Shared evolutionary footprints suggest mitochondrial oxidative damage underlies multiple complex I losses in fungi.</title>
        <authorList>
            <person name="Schikora-Tamarit M.A."/>
            <person name="Marcet-Houben M."/>
            <person name="Nosek J."/>
            <person name="Gabaldon T."/>
        </authorList>
    </citation>
    <scope>NUCLEOTIDE SEQUENCE</scope>
    <source>
        <strain evidence="15">CBS6341</strain>
    </source>
</reference>
<evidence type="ECO:0000256" key="8">
    <source>
        <dbReference type="ARBA" id="ARBA00022842"/>
    </source>
</evidence>
<dbReference type="GO" id="GO:0000333">
    <property type="term" value="C:telomerase catalytic core complex"/>
    <property type="evidence" value="ECO:0007669"/>
    <property type="project" value="TreeGrafter"/>
</dbReference>
<dbReference type="InterPro" id="IPR043502">
    <property type="entry name" value="DNA/RNA_pol_sf"/>
</dbReference>
<accession>A0A9P8PV42</accession>
<keyword evidence="10 13" id="KW-0695">RNA-directed DNA polymerase</keyword>
<dbReference type="Gene3D" id="1.10.132.70">
    <property type="match status" value="1"/>
</dbReference>
<dbReference type="InterPro" id="IPR003545">
    <property type="entry name" value="Telomerase_RT"/>
</dbReference>
<keyword evidence="5 13" id="KW-0808">Transferase</keyword>
<comment type="subcellular location">
    <subcellularLocation>
        <location evidence="13">Nucleus</location>
    </subcellularLocation>
    <subcellularLocation>
        <location evidence="13">Chromosome</location>
        <location evidence="13">Telomere</location>
    </subcellularLocation>
</comment>
<keyword evidence="16" id="KW-1185">Reference proteome</keyword>
<keyword evidence="8 13" id="KW-0460">Magnesium</keyword>
<keyword evidence="9 13" id="KW-0779">Telomere</keyword>
<evidence type="ECO:0000256" key="2">
    <source>
        <dbReference type="ARBA" id="ARBA00012493"/>
    </source>
</evidence>
<evidence type="ECO:0000256" key="9">
    <source>
        <dbReference type="ARBA" id="ARBA00022895"/>
    </source>
</evidence>
<evidence type="ECO:0000256" key="5">
    <source>
        <dbReference type="ARBA" id="ARBA00022679"/>
    </source>
</evidence>
<comment type="function">
    <text evidence="13">Telomerase is a ribonucleoprotein enzyme essential for the replication of chromosome termini in most eukaryotes. It elongates telomeres. It is a reverse transcriptase that adds simple sequence repeats to chromosome ends by copying a template sequence within the RNA component of the enzyme.</text>
</comment>
<evidence type="ECO:0000313" key="15">
    <source>
        <dbReference type="EMBL" id="KAH3678150.1"/>
    </source>
</evidence>
<dbReference type="PANTHER" id="PTHR12066:SF0">
    <property type="entry name" value="TELOMERASE REVERSE TRANSCRIPTASE"/>
    <property type="match status" value="1"/>
</dbReference>
<dbReference type="GO" id="GO:0046872">
    <property type="term" value="F:metal ion binding"/>
    <property type="evidence" value="ECO:0007669"/>
    <property type="project" value="UniProtKB-KW"/>
</dbReference>
<keyword evidence="6 13" id="KW-0548">Nucleotidyltransferase</keyword>
<comment type="catalytic activity">
    <reaction evidence="12 13">
        <text>DNA(n) + a 2'-deoxyribonucleoside 5'-triphosphate = DNA(n+1) + diphosphate</text>
        <dbReference type="Rhea" id="RHEA:22508"/>
        <dbReference type="Rhea" id="RHEA-COMP:17339"/>
        <dbReference type="Rhea" id="RHEA-COMP:17340"/>
        <dbReference type="ChEBI" id="CHEBI:33019"/>
        <dbReference type="ChEBI" id="CHEBI:61560"/>
        <dbReference type="ChEBI" id="CHEBI:173112"/>
        <dbReference type="EC" id="2.7.7.49"/>
    </reaction>
</comment>
<dbReference type="CDD" id="cd01648">
    <property type="entry name" value="TERT"/>
    <property type="match status" value="1"/>
</dbReference>